<dbReference type="InterPro" id="IPR002822">
    <property type="entry name" value="Ni_insertion"/>
</dbReference>
<keyword evidence="6" id="KW-1185">Reference proteome</keyword>
<sequence>MNVSRLAIKEVVVKTLYLDCFAGISGDMFMGAMVDLGVDFEMLKSELSKLGLDHEFDLKMRRDSKLGIFGTKIDVIDHNNAHDHGHNHSHDHGHDHPHEHLHEHSHDHSHDHGHDHKHIRDYGEIKAIIKESKLSDRVKQDSLKIFELIAKAEAKIHGKTVDEVHFHEVGAIDSIVDVIGAAICMELLEIDEIMASPIEIGEGFVKCAHGKMPVPAPATSEILIGVPTLAKVKGYEMTTPTGAAIIKAFVTKFPEHKEMKAQKIGFGMGTRNLDIPNCLRAIIVEKQESQLQWILEANIDDMSSEQLVFAEERLLTEGALDIYKTPIIMKKGRPAIKMSILAKTKDIETLQRILFTETTSIGLRKYPVDKVKLDRTYQQIETQYGKVTVKTAFLEGEIVNQKAEYEECKLLALENQVALSEIYKAVNEALLRNSLVNKR</sequence>
<keyword evidence="1 3" id="KW-0533">Nickel</keyword>
<dbReference type="Proteomes" id="UP000614200">
    <property type="component" value="Unassembled WGS sequence"/>
</dbReference>
<keyword evidence="2 3" id="KW-0456">Lyase</keyword>
<evidence type="ECO:0000256" key="4">
    <source>
        <dbReference type="SAM" id="MobiDB-lite"/>
    </source>
</evidence>
<feature type="region of interest" description="Disordered" evidence="4">
    <location>
        <begin position="79"/>
        <end position="117"/>
    </location>
</feature>
<accession>A0ABR9ZRC4</accession>
<evidence type="ECO:0000313" key="5">
    <source>
        <dbReference type="EMBL" id="MBF4693011.1"/>
    </source>
</evidence>
<dbReference type="EMBL" id="JADKNH010000004">
    <property type="protein sequence ID" value="MBF4693011.1"/>
    <property type="molecule type" value="Genomic_DNA"/>
</dbReference>
<dbReference type="PANTHER" id="PTHR36566">
    <property type="entry name" value="NICKEL INSERTION PROTEIN-RELATED"/>
    <property type="match status" value="1"/>
</dbReference>
<evidence type="ECO:0000313" key="6">
    <source>
        <dbReference type="Proteomes" id="UP000614200"/>
    </source>
</evidence>
<dbReference type="HAMAP" id="MF_01074">
    <property type="entry name" value="LarC"/>
    <property type="match status" value="1"/>
</dbReference>
<dbReference type="Gene3D" id="3.10.20.300">
    <property type="entry name" value="mk0293 like domain"/>
    <property type="match status" value="1"/>
</dbReference>
<proteinExistence type="inferred from homology"/>
<evidence type="ECO:0000256" key="1">
    <source>
        <dbReference type="ARBA" id="ARBA00022596"/>
    </source>
</evidence>
<dbReference type="Pfam" id="PF01969">
    <property type="entry name" value="Ni_insertion"/>
    <property type="match status" value="1"/>
</dbReference>
<dbReference type="Gene3D" id="3.30.70.1380">
    <property type="entry name" value="Transcriptional regulatory protein pf0864 domain like"/>
    <property type="match status" value="1"/>
</dbReference>
<protein>
    <recommendedName>
        <fullName evidence="3">Pyridinium-3,5-bisthiocarboxylic acid mononucleotide nickel insertion protein</fullName>
        <shortName evidence="3">P2TMN nickel insertion protein</shortName>
        <ecNumber evidence="3">4.99.1.12</ecNumber>
    </recommendedName>
    <alternativeName>
        <fullName evidence="3">Nickel-pincer cofactor biosynthesis protein LarC</fullName>
    </alternativeName>
</protein>
<dbReference type="EC" id="4.99.1.12" evidence="3"/>
<dbReference type="PANTHER" id="PTHR36566:SF1">
    <property type="entry name" value="PYRIDINIUM-3,5-BISTHIOCARBOXYLIC ACID MONONUCLEOTIDE NICKEL INSERTION PROTEIN"/>
    <property type="match status" value="1"/>
</dbReference>
<evidence type="ECO:0000256" key="3">
    <source>
        <dbReference type="HAMAP-Rule" id="MF_01074"/>
    </source>
</evidence>
<name>A0ABR9ZRC4_9FIRM</name>
<comment type="caution">
    <text evidence="5">The sequence shown here is derived from an EMBL/GenBank/DDBJ whole genome shotgun (WGS) entry which is preliminary data.</text>
</comment>
<organism evidence="5 6">
    <name type="scientific">Fusibacter ferrireducens</name>
    <dbReference type="NCBI Taxonomy" id="2785058"/>
    <lineage>
        <taxon>Bacteria</taxon>
        <taxon>Bacillati</taxon>
        <taxon>Bacillota</taxon>
        <taxon>Clostridia</taxon>
        <taxon>Eubacteriales</taxon>
        <taxon>Eubacteriales Family XII. Incertae Sedis</taxon>
        <taxon>Fusibacter</taxon>
    </lineage>
</organism>
<comment type="catalytic activity">
    <reaction evidence="3">
        <text>Ni(II)-pyridinium-3,5-bisthiocarboxylate mononucleotide = pyridinium-3,5-bisthiocarboxylate mononucleotide + Ni(2+)</text>
        <dbReference type="Rhea" id="RHEA:54784"/>
        <dbReference type="ChEBI" id="CHEBI:49786"/>
        <dbReference type="ChEBI" id="CHEBI:137372"/>
        <dbReference type="ChEBI" id="CHEBI:137373"/>
        <dbReference type="EC" id="4.99.1.12"/>
    </reaction>
</comment>
<gene>
    <name evidence="3 5" type="primary">larC</name>
    <name evidence="5" type="ORF">ISU02_07760</name>
</gene>
<reference evidence="5 6" key="1">
    <citation type="submission" date="2020-11" db="EMBL/GenBank/DDBJ databases">
        <title>Fusibacter basophilias sp. nov.</title>
        <authorList>
            <person name="Qiu D."/>
        </authorList>
    </citation>
    <scope>NUCLEOTIDE SEQUENCE [LARGE SCALE GENOMIC DNA]</scope>
    <source>
        <strain evidence="5 6">Q10-2</strain>
    </source>
</reference>
<comment type="function">
    <text evidence="3">Involved in the biosynthesis of a nickel-pincer cofactor ((SCS)Ni(II) pincer complex). Binds Ni(2+), and functions in nickel delivery to pyridinium-3,5-bisthiocarboxylic acid mononucleotide (P2TMN), to form the mature cofactor. Is thus probably required for the activation of nickel-pincer cofactor-dependent enzymes.</text>
</comment>
<comment type="similarity">
    <text evidence="3">Belongs to the LarC family.</text>
</comment>
<dbReference type="NCBIfam" id="TIGR00299">
    <property type="entry name" value="nickel pincer cofactor biosynthesis protein LarC"/>
    <property type="match status" value="1"/>
</dbReference>
<evidence type="ECO:0000256" key="2">
    <source>
        <dbReference type="ARBA" id="ARBA00023239"/>
    </source>
</evidence>